<proteinExistence type="inferred from homology"/>
<organism evidence="2 3">
    <name type="scientific">Priestia iocasae</name>
    <dbReference type="NCBI Taxonomy" id="2291674"/>
    <lineage>
        <taxon>Bacteria</taxon>
        <taxon>Bacillati</taxon>
        <taxon>Bacillota</taxon>
        <taxon>Bacilli</taxon>
        <taxon>Bacillales</taxon>
        <taxon>Bacillaceae</taxon>
        <taxon>Priestia</taxon>
    </lineage>
</organism>
<dbReference type="RefSeq" id="WP_205187277.1">
    <property type="nucleotide sequence ID" value="NZ_JAFBFC010000004.1"/>
</dbReference>
<dbReference type="InterPro" id="IPR011048">
    <property type="entry name" value="Haem_d1_sf"/>
</dbReference>
<dbReference type="PANTHER" id="PTHR30344">
    <property type="entry name" value="6-PHOSPHOGLUCONOLACTONASE-RELATED"/>
    <property type="match status" value="1"/>
</dbReference>
<protein>
    <submittedName>
        <fullName evidence="2">6-phosphogluconolactonase</fullName>
        <ecNumber evidence="2">3.1.1.31</ecNumber>
    </submittedName>
</protein>
<gene>
    <name evidence="2" type="ORF">JOC83_002261</name>
</gene>
<dbReference type="EC" id="3.1.1.31" evidence="2"/>
<comment type="similarity">
    <text evidence="1">Belongs to the cycloisomerase 2 family.</text>
</comment>
<dbReference type="SUPFAM" id="SSF51004">
    <property type="entry name" value="C-terminal (heme d1) domain of cytochrome cd1-nitrite reductase"/>
    <property type="match status" value="1"/>
</dbReference>
<dbReference type="EMBL" id="JAFBFC010000004">
    <property type="protein sequence ID" value="MBM7703412.1"/>
    <property type="molecule type" value="Genomic_DNA"/>
</dbReference>
<dbReference type="PANTHER" id="PTHR30344:SF1">
    <property type="entry name" value="6-PHOSPHOGLUCONOLACTONASE"/>
    <property type="match status" value="1"/>
</dbReference>
<keyword evidence="2" id="KW-0378">Hydrolase</keyword>
<dbReference type="Gene3D" id="2.130.10.10">
    <property type="entry name" value="YVTN repeat-like/Quinoprotein amine dehydrogenase"/>
    <property type="match status" value="1"/>
</dbReference>
<accession>A0ABS2QVG4</accession>
<keyword evidence="3" id="KW-1185">Reference proteome</keyword>
<dbReference type="InterPro" id="IPR050282">
    <property type="entry name" value="Cycloisomerase_2"/>
</dbReference>
<reference evidence="2 3" key="1">
    <citation type="submission" date="2021-01" db="EMBL/GenBank/DDBJ databases">
        <title>Genomic Encyclopedia of Type Strains, Phase IV (KMG-IV): sequencing the most valuable type-strain genomes for metagenomic binning, comparative biology and taxonomic classification.</title>
        <authorList>
            <person name="Goeker M."/>
        </authorList>
    </citation>
    <scope>NUCLEOTIDE SEQUENCE [LARGE SCALE GENOMIC DNA]</scope>
    <source>
        <strain evidence="2 3">DSM 104297</strain>
    </source>
</reference>
<sequence length="353" mass="38746">MTTNQSFIGYVGTYTKGESKGIYTFTLDTTLKKISDVKLAATVENPTYVTVNEANNTLYAVAKDGELGGVSAYSINSKTGELTERNKQLTEGANPCHVSVNRSQSLVVTSNYHKGTVESYVVNEDGTLNAAASVIEHTGSGPNKDRQEKPHVHYADFTPDERYVAVVDLGIDKVITYKVNEDGTLTEANTLLTTPGSGPRHLVFHPNGKFAYIMTELSSEVIALSYNEDDGSFTELQSILTIPSDFTENNQGSAIHISSDGQFVYAGNRGHDSIAIFSVNQDTGELTFVDRTSTEGDWPRDFVLDPTEEFLIASNQESHNLVLFKRDKETGKLELVEQDITVPYPVCIKFLTK</sequence>
<evidence type="ECO:0000313" key="3">
    <source>
        <dbReference type="Proteomes" id="UP000809829"/>
    </source>
</evidence>
<evidence type="ECO:0000256" key="1">
    <source>
        <dbReference type="ARBA" id="ARBA00005564"/>
    </source>
</evidence>
<dbReference type="Proteomes" id="UP000809829">
    <property type="component" value="Unassembled WGS sequence"/>
</dbReference>
<name>A0ABS2QVG4_9BACI</name>
<comment type="caution">
    <text evidence="2">The sequence shown here is derived from an EMBL/GenBank/DDBJ whole genome shotgun (WGS) entry which is preliminary data.</text>
</comment>
<dbReference type="Pfam" id="PF10282">
    <property type="entry name" value="Lactonase"/>
    <property type="match status" value="1"/>
</dbReference>
<evidence type="ECO:0000313" key="2">
    <source>
        <dbReference type="EMBL" id="MBM7703412.1"/>
    </source>
</evidence>
<dbReference type="InterPro" id="IPR019405">
    <property type="entry name" value="Lactonase_7-beta_prop"/>
</dbReference>
<dbReference type="InterPro" id="IPR015943">
    <property type="entry name" value="WD40/YVTN_repeat-like_dom_sf"/>
</dbReference>
<dbReference type="GO" id="GO:0017057">
    <property type="term" value="F:6-phosphogluconolactonase activity"/>
    <property type="evidence" value="ECO:0007669"/>
    <property type="project" value="UniProtKB-EC"/>
</dbReference>